<protein>
    <submittedName>
        <fullName evidence="5">Tropomodulin</fullName>
    </submittedName>
</protein>
<dbReference type="InterPro" id="IPR032675">
    <property type="entry name" value="LRR_dom_sf"/>
</dbReference>
<gene>
    <name evidence="5" type="ORF">OESDEN_07488</name>
</gene>
<dbReference type="InterPro" id="IPR004934">
    <property type="entry name" value="TMOD"/>
</dbReference>
<feature type="region of interest" description="Disordered" evidence="4">
    <location>
        <begin position="73"/>
        <end position="99"/>
    </location>
</feature>
<dbReference type="GO" id="GO:0030239">
    <property type="term" value="P:myofibril assembly"/>
    <property type="evidence" value="ECO:0007669"/>
    <property type="project" value="TreeGrafter"/>
</dbReference>
<evidence type="ECO:0000313" key="5">
    <source>
        <dbReference type="EMBL" id="KHJ92620.1"/>
    </source>
</evidence>
<dbReference type="GO" id="GO:0051694">
    <property type="term" value="P:pointed-end actin filament capping"/>
    <property type="evidence" value="ECO:0007669"/>
    <property type="project" value="InterPro"/>
</dbReference>
<dbReference type="Gene3D" id="3.80.10.10">
    <property type="entry name" value="Ribonuclease Inhibitor"/>
    <property type="match status" value="1"/>
</dbReference>
<dbReference type="GO" id="GO:0005856">
    <property type="term" value="C:cytoskeleton"/>
    <property type="evidence" value="ECO:0007669"/>
    <property type="project" value="UniProtKB-SubCell"/>
</dbReference>
<evidence type="ECO:0000313" key="6">
    <source>
        <dbReference type="Proteomes" id="UP000053660"/>
    </source>
</evidence>
<evidence type="ECO:0000256" key="2">
    <source>
        <dbReference type="ARBA" id="ARBA00022490"/>
    </source>
</evidence>
<evidence type="ECO:0000256" key="4">
    <source>
        <dbReference type="SAM" id="MobiDB-lite"/>
    </source>
</evidence>
<proteinExistence type="predicted"/>
<organism evidence="5 6">
    <name type="scientific">Oesophagostomum dentatum</name>
    <name type="common">Nodular worm</name>
    <dbReference type="NCBI Taxonomy" id="61180"/>
    <lineage>
        <taxon>Eukaryota</taxon>
        <taxon>Metazoa</taxon>
        <taxon>Ecdysozoa</taxon>
        <taxon>Nematoda</taxon>
        <taxon>Chromadorea</taxon>
        <taxon>Rhabditida</taxon>
        <taxon>Rhabditina</taxon>
        <taxon>Rhabditomorpha</taxon>
        <taxon>Strongyloidea</taxon>
        <taxon>Strongylidae</taxon>
        <taxon>Oesophagostomum</taxon>
    </lineage>
</organism>
<keyword evidence="6" id="KW-1185">Reference proteome</keyword>
<reference evidence="5 6" key="1">
    <citation type="submission" date="2014-03" db="EMBL/GenBank/DDBJ databases">
        <title>Draft genome of the hookworm Oesophagostomum dentatum.</title>
        <authorList>
            <person name="Mitreva M."/>
        </authorList>
    </citation>
    <scope>NUCLEOTIDE SEQUENCE [LARGE SCALE GENOMIC DNA]</scope>
    <source>
        <strain evidence="5 6">OD-Hann</strain>
    </source>
</reference>
<dbReference type="PANTHER" id="PTHR10901">
    <property type="entry name" value="TROPOMODULIN"/>
    <property type="match status" value="1"/>
</dbReference>
<dbReference type="GO" id="GO:0030016">
    <property type="term" value="C:myofibril"/>
    <property type="evidence" value="ECO:0007669"/>
    <property type="project" value="TreeGrafter"/>
</dbReference>
<dbReference type="PANTHER" id="PTHR10901:SF6">
    <property type="entry name" value="TROPOMODULIN, ISOFORM N"/>
    <property type="match status" value="1"/>
</dbReference>
<dbReference type="SUPFAM" id="SSF52047">
    <property type="entry name" value="RNI-like"/>
    <property type="match status" value="1"/>
</dbReference>
<sequence length="429" mass="48170">MCQGEKSTGNNIFSYYAEEKTFSAPSAKPAGRNPPISQAKLNGRGLKDLDDHDIDGLLSSLSIDELEDLNNDFDPDNSMLPPSQRCRDQTTKTPTGPFKRDHLLKYLEDQAKNEKDWEDVVPFSPGIKRGSFGICLCLFLYKVGSIFSGKVWEGDAEHEGQDGGDTRDSGVAGMEMPIELDLDDEEEEEYEAALDHAPERDLVDLAGILGMHNILNQPQYYNALKGKQQDDSTGTTFAGIIRAYEPKEMPDEPDNETDVDDCIKRLEEDDEDMKEVNINNMKRVSKERIRKLITAACASKHITKLSMANTAISDSEARGLIELIETSPSLKVLNIESNFITPELLAKLLRATLVTQCLTEFRAENQRQAVLGNQIEMDMMLSVEENQSLLRVGVAFQSMEARHRVSEALEKNYERVRLRRLGKTVDEDE</sequence>
<accession>A0A0B1TBB8</accession>
<dbReference type="EMBL" id="KN551239">
    <property type="protein sequence ID" value="KHJ92620.1"/>
    <property type="molecule type" value="Genomic_DNA"/>
</dbReference>
<dbReference type="Proteomes" id="UP000053660">
    <property type="component" value="Unassembled WGS sequence"/>
</dbReference>
<dbReference type="OrthoDB" id="2163268at2759"/>
<evidence type="ECO:0000256" key="3">
    <source>
        <dbReference type="ARBA" id="ARBA00023212"/>
    </source>
</evidence>
<dbReference type="Pfam" id="PF03250">
    <property type="entry name" value="Tropomodulin"/>
    <property type="match status" value="2"/>
</dbReference>
<dbReference type="GO" id="GO:0007015">
    <property type="term" value="P:actin filament organization"/>
    <property type="evidence" value="ECO:0007669"/>
    <property type="project" value="TreeGrafter"/>
</dbReference>
<dbReference type="GO" id="GO:0005523">
    <property type="term" value="F:tropomyosin binding"/>
    <property type="evidence" value="ECO:0007669"/>
    <property type="project" value="InterPro"/>
</dbReference>
<comment type="subcellular location">
    <subcellularLocation>
        <location evidence="1">Cytoplasm</location>
        <location evidence="1">Cytoskeleton</location>
    </subcellularLocation>
</comment>
<feature type="region of interest" description="Disordered" evidence="4">
    <location>
        <begin position="23"/>
        <end position="47"/>
    </location>
</feature>
<keyword evidence="3" id="KW-0206">Cytoskeleton</keyword>
<evidence type="ECO:0000256" key="1">
    <source>
        <dbReference type="ARBA" id="ARBA00004245"/>
    </source>
</evidence>
<keyword evidence="2" id="KW-0963">Cytoplasm</keyword>
<dbReference type="AlphaFoldDB" id="A0A0B1TBB8"/>
<name>A0A0B1TBB8_OESDE</name>
<dbReference type="FunFam" id="3.80.10.10:FF:000099">
    <property type="entry name" value="Tropomodulin, isoform C"/>
    <property type="match status" value="1"/>
</dbReference>